<reference evidence="2" key="1">
    <citation type="submission" date="2022-10" db="EMBL/GenBank/DDBJ databases">
        <title>Culturing micro-colonial fungi from biological soil crusts in the Mojave desert and describing Neophaeococcomyces mojavensis, and introducing the new genera and species Taxawa tesnikishii.</title>
        <authorList>
            <person name="Kurbessoian T."/>
            <person name="Stajich J.E."/>
        </authorList>
    </citation>
    <scope>NUCLEOTIDE SEQUENCE</scope>
    <source>
        <strain evidence="2">TK_1</strain>
    </source>
</reference>
<evidence type="ECO:0000313" key="3">
    <source>
        <dbReference type="Proteomes" id="UP001172684"/>
    </source>
</evidence>
<evidence type="ECO:0000256" key="1">
    <source>
        <dbReference type="SAM" id="MobiDB-lite"/>
    </source>
</evidence>
<feature type="region of interest" description="Disordered" evidence="1">
    <location>
        <begin position="93"/>
        <end position="116"/>
    </location>
</feature>
<protein>
    <recommendedName>
        <fullName evidence="4">Chitinase</fullName>
    </recommendedName>
</protein>
<feature type="compositionally biased region" description="Low complexity" evidence="1">
    <location>
        <begin position="205"/>
        <end position="217"/>
    </location>
</feature>
<keyword evidence="3" id="KW-1185">Reference proteome</keyword>
<gene>
    <name evidence="2" type="ORF">H2201_007263</name>
</gene>
<feature type="region of interest" description="Disordered" evidence="1">
    <location>
        <begin position="137"/>
        <end position="269"/>
    </location>
</feature>
<feature type="region of interest" description="Disordered" evidence="1">
    <location>
        <begin position="1"/>
        <end position="21"/>
    </location>
</feature>
<organism evidence="2 3">
    <name type="scientific">Coniosporium apollinis</name>
    <dbReference type="NCBI Taxonomy" id="61459"/>
    <lineage>
        <taxon>Eukaryota</taxon>
        <taxon>Fungi</taxon>
        <taxon>Dikarya</taxon>
        <taxon>Ascomycota</taxon>
        <taxon>Pezizomycotina</taxon>
        <taxon>Dothideomycetes</taxon>
        <taxon>Dothideomycetes incertae sedis</taxon>
        <taxon>Coniosporium</taxon>
    </lineage>
</organism>
<evidence type="ECO:0008006" key="4">
    <source>
        <dbReference type="Google" id="ProtNLM"/>
    </source>
</evidence>
<accession>A0ABQ9NJV0</accession>
<sequence>MSWMDSWSRPSKHSATPPPLYLVPGNENTPYCHTCGRIISDRKSHAKNTAATPAKYCSSRCRSHKPGPTDRKIEEAFVMLLNGEEDVTAAHLALGAPPPPSSGKRREEKRKKGERRIVVQCQDVETLVFGSRVDPEKTYGRKKNRAKRGFADPEEWRSVDMVSEEEGSVEGDKNQGSTDANKAVGTASEGENAGDTDGTAGTGSDGEAAAGASSTGSPVAGDEEGGVSLTASKPEKKKGGRAKLRPPQYEAEVNGSIGGEISKAERQEESAEVIQKRLEGQRKAEEREMVRRAARRGCAFGFVVGSQDGKDANGKKSEERRKCEAIMNDQAVEASYAKGEWGIRWRE</sequence>
<proteinExistence type="predicted"/>
<evidence type="ECO:0000313" key="2">
    <source>
        <dbReference type="EMBL" id="KAJ9659672.1"/>
    </source>
</evidence>
<comment type="caution">
    <text evidence="2">The sequence shown here is derived from an EMBL/GenBank/DDBJ whole genome shotgun (WGS) entry which is preliminary data.</text>
</comment>
<dbReference type="EMBL" id="JAPDRL010000073">
    <property type="protein sequence ID" value="KAJ9659672.1"/>
    <property type="molecule type" value="Genomic_DNA"/>
</dbReference>
<dbReference type="Proteomes" id="UP001172684">
    <property type="component" value="Unassembled WGS sequence"/>
</dbReference>
<feature type="compositionally biased region" description="Basic residues" evidence="1">
    <location>
        <begin position="235"/>
        <end position="244"/>
    </location>
</feature>
<feature type="compositionally biased region" description="Basic and acidic residues" evidence="1">
    <location>
        <begin position="149"/>
        <end position="158"/>
    </location>
</feature>
<name>A0ABQ9NJV0_9PEZI</name>